<dbReference type="AlphaFoldDB" id="A0AA85C0K1"/>
<proteinExistence type="predicted"/>
<accession>A0AA85C0K1</accession>
<organism evidence="1 2">
    <name type="scientific">Schistosoma mattheei</name>
    <dbReference type="NCBI Taxonomy" id="31246"/>
    <lineage>
        <taxon>Eukaryota</taxon>
        <taxon>Metazoa</taxon>
        <taxon>Spiralia</taxon>
        <taxon>Lophotrochozoa</taxon>
        <taxon>Platyhelminthes</taxon>
        <taxon>Trematoda</taxon>
        <taxon>Digenea</taxon>
        <taxon>Strigeidida</taxon>
        <taxon>Schistosomatoidea</taxon>
        <taxon>Schistosomatidae</taxon>
        <taxon>Schistosoma</taxon>
    </lineage>
</organism>
<dbReference type="Proteomes" id="UP000050791">
    <property type="component" value="Unassembled WGS sequence"/>
</dbReference>
<reference evidence="2" key="1">
    <citation type="submission" date="2023-11" db="UniProtKB">
        <authorList>
            <consortium name="WormBaseParasite"/>
        </authorList>
    </citation>
    <scope>IDENTIFICATION</scope>
</reference>
<sequence>AMLLQLKINYKHLPDCLFLFHASREILAESCMQNPSDIVLSTATPNADIQSYPHKSIQHTSINNIASIKASGSQMCSSISCNNDQNTAELSANCSENFISRSYVNRFTALSDVMINL</sequence>
<evidence type="ECO:0000313" key="1">
    <source>
        <dbReference type="Proteomes" id="UP000050791"/>
    </source>
</evidence>
<name>A0AA85C0K1_9TREM</name>
<protein>
    <submittedName>
        <fullName evidence="2">Uncharacterized protein</fullName>
    </submittedName>
</protein>
<dbReference type="WBParaSite" id="SMTH1_89630.1">
    <property type="protein sequence ID" value="SMTH1_89630.1"/>
    <property type="gene ID" value="SMTH1_89630"/>
</dbReference>
<evidence type="ECO:0000313" key="2">
    <source>
        <dbReference type="WBParaSite" id="SMTH1_89630.1"/>
    </source>
</evidence>